<reference evidence="6 7" key="1">
    <citation type="submission" date="2013-11" db="EMBL/GenBank/DDBJ databases">
        <title>Metagenomic analysis of a methanogenic consortium involved in long chain n-alkane degradation.</title>
        <authorList>
            <person name="Davidova I.A."/>
            <person name="Callaghan A.V."/>
            <person name="Wawrik B."/>
            <person name="Pruitt S."/>
            <person name="Marks C."/>
            <person name="Duncan K.E."/>
            <person name="Suflita J.M."/>
        </authorList>
    </citation>
    <scope>NUCLEOTIDE SEQUENCE [LARGE SCALE GENOMIC DNA]</scope>
    <source>
        <strain evidence="6 7">SPR</strain>
    </source>
</reference>
<keyword evidence="2" id="KW-0238">DNA-binding</keyword>
<dbReference type="GO" id="GO:0003700">
    <property type="term" value="F:DNA-binding transcription factor activity"/>
    <property type="evidence" value="ECO:0007669"/>
    <property type="project" value="TreeGrafter"/>
</dbReference>
<evidence type="ECO:0000256" key="1">
    <source>
        <dbReference type="ARBA" id="ARBA00023015"/>
    </source>
</evidence>
<dbReference type="AlphaFoldDB" id="A0A0D2HUZ0"/>
<evidence type="ECO:0000256" key="3">
    <source>
        <dbReference type="ARBA" id="ARBA00023163"/>
    </source>
</evidence>
<organism evidence="6 7">
    <name type="scientific">Dethiosulfatarculus sandiegensis</name>
    <dbReference type="NCBI Taxonomy" id="1429043"/>
    <lineage>
        <taxon>Bacteria</taxon>
        <taxon>Pseudomonadati</taxon>
        <taxon>Thermodesulfobacteriota</taxon>
        <taxon>Desulfarculia</taxon>
        <taxon>Desulfarculales</taxon>
        <taxon>Desulfarculaceae</taxon>
        <taxon>Dethiosulfatarculus</taxon>
    </lineage>
</organism>
<dbReference type="PROSITE" id="PS51078">
    <property type="entry name" value="ICLR_ED"/>
    <property type="match status" value="1"/>
</dbReference>
<feature type="domain" description="IclR-ED" evidence="5">
    <location>
        <begin position="74"/>
        <end position="258"/>
    </location>
</feature>
<dbReference type="InterPro" id="IPR005471">
    <property type="entry name" value="Tscrpt_reg_IclR_N"/>
</dbReference>
<dbReference type="Proteomes" id="UP000032233">
    <property type="component" value="Unassembled WGS sequence"/>
</dbReference>
<dbReference type="GO" id="GO:0003677">
    <property type="term" value="F:DNA binding"/>
    <property type="evidence" value="ECO:0007669"/>
    <property type="project" value="UniProtKB-KW"/>
</dbReference>
<dbReference type="SMART" id="SM00346">
    <property type="entry name" value="HTH_ICLR"/>
    <property type="match status" value="1"/>
</dbReference>
<dbReference type="InParanoid" id="A0A0D2HUZ0"/>
<dbReference type="RefSeq" id="WP_044348149.1">
    <property type="nucleotide sequence ID" value="NZ_AZAC01000011.1"/>
</dbReference>
<gene>
    <name evidence="6" type="ORF">X474_09615</name>
</gene>
<evidence type="ECO:0000256" key="2">
    <source>
        <dbReference type="ARBA" id="ARBA00023125"/>
    </source>
</evidence>
<protein>
    <submittedName>
        <fullName evidence="6">IclR family transcriptional regulator</fullName>
    </submittedName>
</protein>
<dbReference type="PROSITE" id="PS51077">
    <property type="entry name" value="HTH_ICLR"/>
    <property type="match status" value="1"/>
</dbReference>
<evidence type="ECO:0000259" key="5">
    <source>
        <dbReference type="PROSITE" id="PS51078"/>
    </source>
</evidence>
<keyword evidence="7" id="KW-1185">Reference proteome</keyword>
<dbReference type="InterPro" id="IPR050707">
    <property type="entry name" value="HTH_MetabolicPath_Reg"/>
</dbReference>
<evidence type="ECO:0000259" key="4">
    <source>
        <dbReference type="PROSITE" id="PS51077"/>
    </source>
</evidence>
<keyword evidence="1" id="KW-0805">Transcription regulation</keyword>
<dbReference type="SUPFAM" id="SSF55781">
    <property type="entry name" value="GAF domain-like"/>
    <property type="match status" value="1"/>
</dbReference>
<dbReference type="OrthoDB" id="5416964at2"/>
<sequence length="258" mass="28988">MLEHPPGKNFIRALANGLTCLTTFSPEKPALTLSEVAKKNGMNLVTARRYLLTLKELGYVHFDEQGKTYRLTPRVLRLGSWIIESMDLRTRMLPYLTHLTREWHVTSGCAILEGQEVVYLERIRSNDVVNLDLTAGSRLPVHCTSMGKVIMAFLPPHKRADLLERIKLMPYTLNTITDKTVLKKQLDQVRLMGYASSDQELTLGLRCLAVPLFDKSGLIEAALQVSYRTEREDASSLPQGILPELLKISRETKAGVAA</sequence>
<proteinExistence type="predicted"/>
<dbReference type="Pfam" id="PF09339">
    <property type="entry name" value="HTH_IclR"/>
    <property type="match status" value="1"/>
</dbReference>
<dbReference type="STRING" id="1429043.X474_09615"/>
<keyword evidence="3" id="KW-0804">Transcription</keyword>
<dbReference type="Gene3D" id="1.10.10.10">
    <property type="entry name" value="Winged helix-like DNA-binding domain superfamily/Winged helix DNA-binding domain"/>
    <property type="match status" value="1"/>
</dbReference>
<dbReference type="PANTHER" id="PTHR30136">
    <property type="entry name" value="HELIX-TURN-HELIX TRANSCRIPTIONAL REGULATOR, ICLR FAMILY"/>
    <property type="match status" value="1"/>
</dbReference>
<evidence type="ECO:0000313" key="7">
    <source>
        <dbReference type="Proteomes" id="UP000032233"/>
    </source>
</evidence>
<dbReference type="EMBL" id="AZAC01000011">
    <property type="protein sequence ID" value="KIX14233.1"/>
    <property type="molecule type" value="Genomic_DNA"/>
</dbReference>
<dbReference type="SUPFAM" id="SSF46785">
    <property type="entry name" value="Winged helix' DNA-binding domain"/>
    <property type="match status" value="1"/>
</dbReference>
<feature type="domain" description="HTH iclR-type" evidence="4">
    <location>
        <begin position="11"/>
        <end position="73"/>
    </location>
</feature>
<dbReference type="InterPro" id="IPR036388">
    <property type="entry name" value="WH-like_DNA-bd_sf"/>
</dbReference>
<dbReference type="InterPro" id="IPR029016">
    <property type="entry name" value="GAF-like_dom_sf"/>
</dbReference>
<name>A0A0D2HUZ0_9BACT</name>
<comment type="caution">
    <text evidence="6">The sequence shown here is derived from an EMBL/GenBank/DDBJ whole genome shotgun (WGS) entry which is preliminary data.</text>
</comment>
<dbReference type="GO" id="GO:0045892">
    <property type="term" value="P:negative regulation of DNA-templated transcription"/>
    <property type="evidence" value="ECO:0007669"/>
    <property type="project" value="TreeGrafter"/>
</dbReference>
<dbReference type="Pfam" id="PF01614">
    <property type="entry name" value="IclR_C"/>
    <property type="match status" value="1"/>
</dbReference>
<dbReference type="Gene3D" id="3.30.450.40">
    <property type="match status" value="1"/>
</dbReference>
<evidence type="ECO:0000313" key="6">
    <source>
        <dbReference type="EMBL" id="KIX14233.1"/>
    </source>
</evidence>
<dbReference type="InterPro" id="IPR036390">
    <property type="entry name" value="WH_DNA-bd_sf"/>
</dbReference>
<accession>A0A0D2HUZ0</accession>
<dbReference type="PANTHER" id="PTHR30136:SF34">
    <property type="entry name" value="TRANSCRIPTIONAL REGULATOR"/>
    <property type="match status" value="1"/>
</dbReference>
<dbReference type="InterPro" id="IPR014757">
    <property type="entry name" value="Tscrpt_reg_IclR_C"/>
</dbReference>